<keyword evidence="10" id="KW-0456">Lyase</keyword>
<dbReference type="EMBL" id="LKAQ01000004">
    <property type="protein sequence ID" value="OIQ51315.1"/>
    <property type="molecule type" value="Genomic_DNA"/>
</dbReference>
<evidence type="ECO:0000256" key="10">
    <source>
        <dbReference type="ARBA" id="ARBA00023239"/>
    </source>
</evidence>
<dbReference type="PANTHER" id="PTHR43787">
    <property type="entry name" value="FEMO COFACTOR BIOSYNTHESIS PROTEIN NIFB-RELATED"/>
    <property type="match status" value="1"/>
</dbReference>
<reference evidence="12 13" key="1">
    <citation type="submission" date="2015-09" db="EMBL/GenBank/DDBJ databases">
        <title>Genome of Desulfovibrio dechloracetivorans BerOc1, a mercury methylating strain isolated from highly hydrocarbons and metals contaminated coastal sediments.</title>
        <authorList>
            <person name="Goni Urriza M."/>
            <person name="Gassie C."/>
            <person name="Bouchez O."/>
            <person name="Klopp C."/>
            <person name="Ranchou-Peyruse A."/>
            <person name="Remy G."/>
        </authorList>
    </citation>
    <scope>NUCLEOTIDE SEQUENCE [LARGE SCALE GENOMIC DNA]</scope>
    <source>
        <strain evidence="12 13">BerOc1</strain>
    </source>
</reference>
<keyword evidence="8" id="KW-0411">Iron-sulfur</keyword>
<gene>
    <name evidence="12" type="primary">nifB_3</name>
    <name evidence="12" type="ORF">BerOc1_03265</name>
</gene>
<evidence type="ECO:0000313" key="12">
    <source>
        <dbReference type="EMBL" id="OIQ51315.1"/>
    </source>
</evidence>
<dbReference type="InterPro" id="IPR013785">
    <property type="entry name" value="Aldolase_TIM"/>
</dbReference>
<dbReference type="SFLD" id="SFLDS00029">
    <property type="entry name" value="Radical_SAM"/>
    <property type="match status" value="1"/>
</dbReference>
<evidence type="ECO:0000256" key="4">
    <source>
        <dbReference type="ARBA" id="ARBA00022485"/>
    </source>
</evidence>
<evidence type="ECO:0000256" key="3">
    <source>
        <dbReference type="ARBA" id="ARBA00006804"/>
    </source>
</evidence>
<keyword evidence="9" id="KW-0535">Nitrogen fixation</keyword>
<dbReference type="GO" id="GO:0016829">
    <property type="term" value="F:lyase activity"/>
    <property type="evidence" value="ECO:0007669"/>
    <property type="project" value="UniProtKB-KW"/>
</dbReference>
<dbReference type="CDD" id="cd01335">
    <property type="entry name" value="Radical_SAM"/>
    <property type="match status" value="1"/>
</dbReference>
<dbReference type="GO" id="GO:0046872">
    <property type="term" value="F:metal ion binding"/>
    <property type="evidence" value="ECO:0007669"/>
    <property type="project" value="UniProtKB-KW"/>
</dbReference>
<dbReference type="Proteomes" id="UP000181901">
    <property type="component" value="Unassembled WGS sequence"/>
</dbReference>
<dbReference type="UniPathway" id="UPA00782"/>
<dbReference type="RefSeq" id="WP_084641647.1">
    <property type="nucleotide sequence ID" value="NZ_LKAQ01000004.1"/>
</dbReference>
<dbReference type="AlphaFoldDB" id="A0A1J5N6Q8"/>
<dbReference type="SUPFAM" id="SSF102114">
    <property type="entry name" value="Radical SAM enzymes"/>
    <property type="match status" value="1"/>
</dbReference>
<dbReference type="GO" id="GO:0051539">
    <property type="term" value="F:4 iron, 4 sulfur cluster binding"/>
    <property type="evidence" value="ECO:0007669"/>
    <property type="project" value="UniProtKB-KW"/>
</dbReference>
<dbReference type="InterPro" id="IPR058240">
    <property type="entry name" value="rSAM_sf"/>
</dbReference>
<evidence type="ECO:0000313" key="13">
    <source>
        <dbReference type="Proteomes" id="UP000181901"/>
    </source>
</evidence>
<dbReference type="OrthoDB" id="9785734at2"/>
<comment type="similarity">
    <text evidence="3">Belongs to the radical SAM superfamily. NifB family.</text>
</comment>
<evidence type="ECO:0000256" key="7">
    <source>
        <dbReference type="ARBA" id="ARBA00023004"/>
    </source>
</evidence>
<proteinExistence type="inferred from homology"/>
<feature type="domain" description="Radical SAM core" evidence="11">
    <location>
        <begin position="31"/>
        <end position="276"/>
    </location>
</feature>
<keyword evidence="6" id="KW-0479">Metal-binding</keyword>
<dbReference type="PANTHER" id="PTHR43787:SF13">
    <property type="entry name" value="FEMO COFACTOR BIOSYNTHESIS PROTEIN NIFB"/>
    <property type="match status" value="1"/>
</dbReference>
<keyword evidence="5" id="KW-0949">S-adenosyl-L-methionine</keyword>
<dbReference type="Gene3D" id="3.20.20.70">
    <property type="entry name" value="Aldolase class I"/>
    <property type="match status" value="1"/>
</dbReference>
<evidence type="ECO:0000256" key="1">
    <source>
        <dbReference type="ARBA" id="ARBA00001966"/>
    </source>
</evidence>
<dbReference type="InterPro" id="IPR007197">
    <property type="entry name" value="rSAM"/>
</dbReference>
<keyword evidence="4" id="KW-0004">4Fe-4S</keyword>
<dbReference type="PROSITE" id="PS51918">
    <property type="entry name" value="RADICAL_SAM"/>
    <property type="match status" value="1"/>
</dbReference>
<keyword evidence="13" id="KW-1185">Reference proteome</keyword>
<protein>
    <submittedName>
        <fullName evidence="12">FeMo cofactor biosynthesis protein NifB</fullName>
    </submittedName>
</protein>
<evidence type="ECO:0000256" key="9">
    <source>
        <dbReference type="ARBA" id="ARBA00023231"/>
    </source>
</evidence>
<evidence type="ECO:0000256" key="6">
    <source>
        <dbReference type="ARBA" id="ARBA00022723"/>
    </source>
</evidence>
<organism evidence="12 13">
    <name type="scientific">Pseudodesulfovibrio hydrargyri</name>
    <dbReference type="NCBI Taxonomy" id="2125990"/>
    <lineage>
        <taxon>Bacteria</taxon>
        <taxon>Pseudomonadati</taxon>
        <taxon>Thermodesulfobacteriota</taxon>
        <taxon>Desulfovibrionia</taxon>
        <taxon>Desulfovibrionales</taxon>
        <taxon>Desulfovibrionaceae</taxon>
    </lineage>
</organism>
<evidence type="ECO:0000256" key="8">
    <source>
        <dbReference type="ARBA" id="ARBA00023014"/>
    </source>
</evidence>
<keyword evidence="7" id="KW-0408">Iron</keyword>
<name>A0A1J5N6Q8_9BACT</name>
<comment type="cofactor">
    <cofactor evidence="1">
        <name>[4Fe-4S] cluster</name>
        <dbReference type="ChEBI" id="CHEBI:49883"/>
    </cofactor>
</comment>
<evidence type="ECO:0000256" key="5">
    <source>
        <dbReference type="ARBA" id="ARBA00022691"/>
    </source>
</evidence>
<evidence type="ECO:0000256" key="2">
    <source>
        <dbReference type="ARBA" id="ARBA00005155"/>
    </source>
</evidence>
<evidence type="ECO:0000259" key="11">
    <source>
        <dbReference type="PROSITE" id="PS51918"/>
    </source>
</evidence>
<dbReference type="SFLD" id="SFLDG01067">
    <property type="entry name" value="SPASM/twitch_domain_containing"/>
    <property type="match status" value="1"/>
</dbReference>
<accession>A0A1J5N6Q8</accession>
<dbReference type="Pfam" id="PF04055">
    <property type="entry name" value="Radical_SAM"/>
    <property type="match status" value="1"/>
</dbReference>
<sequence length="294" mass="31663">MEVMTAIREQGDVLRHASPIPFHPCLNDEAHGQVARIHLPVAPRCNLACAYCERILSDDPDLPGPGTASVVMTPGAAALRALAFLNEYGGDSIVGIAGPGDPLANEETFECLERVRRQAPGAALCLCTNGLALPRSMDRLVAVGVNTLTVTVNGVTPETVAQVQPRILEGGIWIKETEAARILIDRQREGIARAAEAGMVVKVNMVVIPEINMHEAEAVSGMAARLGAKVFNPMPLIPRNGLKHFCRPTGRDMAEVRRRCGKELYVFTKCKQCRADAAGIPGKEHYGCRMIKNG</sequence>
<comment type="caution">
    <text evidence="12">The sequence shown here is derived from an EMBL/GenBank/DDBJ whole genome shotgun (WGS) entry which is preliminary data.</text>
</comment>
<comment type="pathway">
    <text evidence="2">Cofactor biosynthesis; Fe-Mo cofactor biosynthesis.</text>
</comment>